<dbReference type="Bgee" id="WBGene00005383">
    <property type="expression patterns" value="Expressed in larva"/>
</dbReference>
<dbReference type="HOGENOM" id="CLU_042960_1_0_1"/>
<dbReference type="Proteomes" id="UP000001940">
    <property type="component" value="Chromosome V"/>
</dbReference>
<keyword evidence="3" id="KW-1185">Reference proteome</keyword>
<reference evidence="2 3" key="1">
    <citation type="journal article" date="1998" name="Science">
        <title>Genome sequence of the nematode C. elegans: a platform for investigating biology.</title>
        <authorList>
            <consortium name="The C. elegans sequencing consortium"/>
            <person name="Sulson J.E."/>
            <person name="Waterston R."/>
        </authorList>
    </citation>
    <scope>NUCLEOTIDE SEQUENCE [LARGE SCALE GENOMIC DNA]</scope>
    <source>
        <strain evidence="2 3">Bristol N2</strain>
    </source>
</reference>
<dbReference type="ExpressionAtlas" id="D7SFR0">
    <property type="expression patterns" value="baseline"/>
</dbReference>
<dbReference type="AlphaFoldDB" id="D7SFR0"/>
<organism evidence="2 3">
    <name type="scientific">Caenorhabditis elegans</name>
    <dbReference type="NCBI Taxonomy" id="6239"/>
    <lineage>
        <taxon>Eukaryota</taxon>
        <taxon>Metazoa</taxon>
        <taxon>Ecdysozoa</taxon>
        <taxon>Nematoda</taxon>
        <taxon>Chromadorea</taxon>
        <taxon>Rhabditida</taxon>
        <taxon>Rhabditina</taxon>
        <taxon>Rhabditomorpha</taxon>
        <taxon>Rhabditoidea</taxon>
        <taxon>Rhabditidae</taxon>
        <taxon>Peloderinae</taxon>
        <taxon>Caenorhabditis</taxon>
    </lineage>
</organism>
<dbReference type="EMBL" id="BX284605">
    <property type="protein sequence ID" value="CBM41210.1"/>
    <property type="molecule type" value="Genomic_DNA"/>
</dbReference>
<keyword evidence="1" id="KW-0732">Signal</keyword>
<feature type="chain" id="PRO_5003105904" evidence="1">
    <location>
        <begin position="26"/>
        <end position="53"/>
    </location>
</feature>
<evidence type="ECO:0000313" key="4">
    <source>
        <dbReference type="WormBase" id="F57G8.3b"/>
    </source>
</evidence>
<name>D7SFR0_CAEEL</name>
<dbReference type="Pfam" id="PF10318">
    <property type="entry name" value="7TM_GPCR_Srh"/>
    <property type="match status" value="1"/>
</dbReference>
<proteinExistence type="predicted"/>
<dbReference type="AGR" id="WB:WBGene00005383"/>
<sequence>MSSIAVHGILLTITMLIVHAPYRQAVLEIICNRSKMATINNPQIWKTVNETKL</sequence>
<evidence type="ECO:0000313" key="2">
    <source>
        <dbReference type="EMBL" id="CBM41210.1"/>
    </source>
</evidence>
<feature type="signal peptide" evidence="1">
    <location>
        <begin position="1"/>
        <end position="25"/>
    </location>
</feature>
<evidence type="ECO:0000313" key="3">
    <source>
        <dbReference type="Proteomes" id="UP000001940"/>
    </source>
</evidence>
<accession>D7SFR0</accession>
<dbReference type="GeneID" id="186466"/>
<dbReference type="InterPro" id="IPR019422">
    <property type="entry name" value="7TM_GPCR_serpentine_rcpt_Srh"/>
</dbReference>
<dbReference type="CTD" id="186466"/>
<dbReference type="RefSeq" id="NP_001256704.1">
    <property type="nucleotide sequence ID" value="NM_001269775.1"/>
</dbReference>
<evidence type="ECO:0000256" key="1">
    <source>
        <dbReference type="SAM" id="SignalP"/>
    </source>
</evidence>
<gene>
    <name evidence="2 4" type="primary">srh-167</name>
    <name evidence="2" type="ORF">CELE_F57G8.3</name>
    <name evidence="4" type="ORF">F57G8.3</name>
</gene>
<keyword evidence="2" id="KW-0675">Receptor</keyword>
<protein>
    <submittedName>
        <fullName evidence="2">Serpentine Receptor, class H</fullName>
    </submittedName>
</protein>
<dbReference type="WormBase" id="F57G8.3b">
    <property type="protein sequence ID" value="CE45053"/>
    <property type="gene ID" value="WBGene00005383"/>
    <property type="gene designation" value="srh-167"/>
</dbReference>